<dbReference type="InterPro" id="IPR027417">
    <property type="entry name" value="P-loop_NTPase"/>
</dbReference>
<reference evidence="3 4" key="1">
    <citation type="submission" date="2019-12" db="EMBL/GenBank/DDBJ databases">
        <title>Litoreibacter badius sp. nov., a novel bacteriochlorophyll a-containing bacterium in the genus Litoreibacter.</title>
        <authorList>
            <person name="Kanamuro M."/>
            <person name="Takabe Y."/>
            <person name="Mori K."/>
            <person name="Takaichi S."/>
            <person name="Hanada S."/>
        </authorList>
    </citation>
    <scope>NUCLEOTIDE SEQUENCE [LARGE SCALE GENOMIC DNA]</scope>
    <source>
        <strain evidence="3 4">K6</strain>
    </source>
</reference>
<proteinExistence type="inferred from homology"/>
<keyword evidence="4" id="KW-1185">Reference proteome</keyword>
<dbReference type="GO" id="GO:0016887">
    <property type="term" value="F:ATP hydrolysis activity"/>
    <property type="evidence" value="ECO:0007669"/>
    <property type="project" value="InterPro"/>
</dbReference>
<evidence type="ECO:0000259" key="2">
    <source>
        <dbReference type="Pfam" id="PF00437"/>
    </source>
</evidence>
<gene>
    <name evidence="3" type="ORF">KIN_42120</name>
</gene>
<dbReference type="OrthoDB" id="9810761at2"/>
<dbReference type="Pfam" id="PF00437">
    <property type="entry name" value="T2SSE"/>
    <property type="match status" value="1"/>
</dbReference>
<dbReference type="SUPFAM" id="SSF52540">
    <property type="entry name" value="P-loop containing nucleoside triphosphate hydrolases"/>
    <property type="match status" value="1"/>
</dbReference>
<organism evidence="3 4">
    <name type="scientific">Litoreibacter roseus</name>
    <dbReference type="NCBI Taxonomy" id="2601869"/>
    <lineage>
        <taxon>Bacteria</taxon>
        <taxon>Pseudomonadati</taxon>
        <taxon>Pseudomonadota</taxon>
        <taxon>Alphaproteobacteria</taxon>
        <taxon>Rhodobacterales</taxon>
        <taxon>Roseobacteraceae</taxon>
        <taxon>Litoreibacter</taxon>
    </lineage>
</organism>
<dbReference type="RefSeq" id="WP_159810841.1">
    <property type="nucleotide sequence ID" value="NZ_BLJE01000008.1"/>
</dbReference>
<protein>
    <submittedName>
        <fullName evidence="3">P-type DNA transfer ATPase VirB11</fullName>
    </submittedName>
</protein>
<evidence type="ECO:0000313" key="4">
    <source>
        <dbReference type="Proteomes" id="UP000436822"/>
    </source>
</evidence>
<comment type="similarity">
    <text evidence="1">Belongs to the GSP E family.</text>
</comment>
<dbReference type="PANTHER" id="PTHR30486:SF6">
    <property type="entry name" value="TYPE IV PILUS RETRACTATION ATPASE PILT"/>
    <property type="match status" value="1"/>
</dbReference>
<dbReference type="Gene3D" id="3.30.450.90">
    <property type="match status" value="1"/>
</dbReference>
<dbReference type="AlphaFoldDB" id="A0A6N6JNS4"/>
<evidence type="ECO:0000256" key="1">
    <source>
        <dbReference type="ARBA" id="ARBA00006611"/>
    </source>
</evidence>
<dbReference type="Proteomes" id="UP000436822">
    <property type="component" value="Unassembled WGS sequence"/>
</dbReference>
<evidence type="ECO:0000313" key="3">
    <source>
        <dbReference type="EMBL" id="GFE67138.1"/>
    </source>
</evidence>
<dbReference type="PANTHER" id="PTHR30486">
    <property type="entry name" value="TWITCHING MOTILITY PROTEIN PILT"/>
    <property type="match status" value="1"/>
</dbReference>
<dbReference type="EMBL" id="BLJE01000008">
    <property type="protein sequence ID" value="GFE67138.1"/>
    <property type="molecule type" value="Genomic_DNA"/>
</dbReference>
<dbReference type="Gene3D" id="3.40.50.300">
    <property type="entry name" value="P-loop containing nucleotide triphosphate hydrolases"/>
    <property type="match status" value="1"/>
</dbReference>
<comment type="caution">
    <text evidence="3">The sequence shown here is derived from an EMBL/GenBank/DDBJ whole genome shotgun (WGS) entry which is preliminary data.</text>
</comment>
<sequence>MSDTALPSSYLEQYLEPYRDLILGEDVVELAINPDGLVWVERQGAEAMERVDRTIDDSAASNLAATLVGDARAKVSEKSPLVSGKIEYQGRPLRIQVVVPPAVERSAAISIRLFGIGDQTTFEPEYLFDAPVSLDERRQSKVEEIQKLAESDLAGALSLLIRHRLNLLISGGTSTGKTTFARHLLKSVSNDERLITIEDAFELFPTQPNKVCLLAERIPASERSTNALLQASLRMRPDRIVLGELRGSEALTYLEAINTGHGGSVTTIHAETAELAIDRLAIMVLQAGTPLTFAEVQTYIRKSIDVIVQLGRSQGRRGVSEVLVVGSD</sequence>
<name>A0A6N6JNS4_9RHOB</name>
<dbReference type="InterPro" id="IPR050921">
    <property type="entry name" value="T4SS_GSP_E_ATPase"/>
</dbReference>
<dbReference type="CDD" id="cd01130">
    <property type="entry name" value="VirB11-like_ATPase"/>
    <property type="match status" value="1"/>
</dbReference>
<feature type="domain" description="Bacterial type II secretion system protein E" evidence="2">
    <location>
        <begin position="147"/>
        <end position="311"/>
    </location>
</feature>
<accession>A0A6N6JNS4</accession>
<dbReference type="InterPro" id="IPR001482">
    <property type="entry name" value="T2SS/T4SS_dom"/>
</dbReference>